<gene>
    <name evidence="1" type="ORF">HGM15179_010630</name>
</gene>
<dbReference type="Proteomes" id="UP000796761">
    <property type="component" value="Unassembled WGS sequence"/>
</dbReference>
<proteinExistence type="predicted"/>
<comment type="caution">
    <text evidence="1">The sequence shown here is derived from an EMBL/GenBank/DDBJ whole genome shotgun (WGS) entry which is preliminary data.</text>
</comment>
<dbReference type="AlphaFoldDB" id="A0A8K1GDK3"/>
<feature type="non-terminal residue" evidence="1">
    <location>
        <position position="52"/>
    </location>
</feature>
<sequence>MAHKTALCWVDKNHRTNYSEFPALQSSKHSKEIMSVTWEGSHCEVWIRSGCL</sequence>
<dbReference type="EMBL" id="SWJQ01000311">
    <property type="protein sequence ID" value="TRZ16452.1"/>
    <property type="molecule type" value="Genomic_DNA"/>
</dbReference>
<reference evidence="1" key="1">
    <citation type="submission" date="2019-04" db="EMBL/GenBank/DDBJ databases">
        <title>Genome assembly of Zosterops borbonicus 15179.</title>
        <authorList>
            <person name="Leroy T."/>
            <person name="Anselmetti Y."/>
            <person name="Tilak M.-K."/>
            <person name="Nabholz B."/>
        </authorList>
    </citation>
    <scope>NUCLEOTIDE SEQUENCE</scope>
    <source>
        <strain evidence="1">HGM_15179</strain>
        <tissue evidence="1">Muscle</tissue>
    </source>
</reference>
<evidence type="ECO:0000313" key="1">
    <source>
        <dbReference type="EMBL" id="TRZ16452.1"/>
    </source>
</evidence>
<accession>A0A8K1GDK3</accession>
<protein>
    <submittedName>
        <fullName evidence="1">Uncharacterized protein</fullName>
    </submittedName>
</protein>
<organism evidence="1 2">
    <name type="scientific">Zosterops borbonicus</name>
    <dbReference type="NCBI Taxonomy" id="364589"/>
    <lineage>
        <taxon>Eukaryota</taxon>
        <taxon>Metazoa</taxon>
        <taxon>Chordata</taxon>
        <taxon>Craniata</taxon>
        <taxon>Vertebrata</taxon>
        <taxon>Euteleostomi</taxon>
        <taxon>Archelosauria</taxon>
        <taxon>Archosauria</taxon>
        <taxon>Dinosauria</taxon>
        <taxon>Saurischia</taxon>
        <taxon>Theropoda</taxon>
        <taxon>Coelurosauria</taxon>
        <taxon>Aves</taxon>
        <taxon>Neognathae</taxon>
        <taxon>Neoaves</taxon>
        <taxon>Telluraves</taxon>
        <taxon>Australaves</taxon>
        <taxon>Passeriformes</taxon>
        <taxon>Sylvioidea</taxon>
        <taxon>Zosteropidae</taxon>
        <taxon>Zosterops</taxon>
    </lineage>
</organism>
<keyword evidence="2" id="KW-1185">Reference proteome</keyword>
<evidence type="ECO:0000313" key="2">
    <source>
        <dbReference type="Proteomes" id="UP000796761"/>
    </source>
</evidence>
<feature type="non-terminal residue" evidence="1">
    <location>
        <position position="1"/>
    </location>
</feature>
<name>A0A8K1GDK3_9PASS</name>